<protein>
    <submittedName>
        <fullName evidence="2">DNA binding domain-containing protein, excisionase family</fullName>
    </submittedName>
</protein>
<feature type="domain" description="Helix-turn-helix" evidence="1">
    <location>
        <begin position="81"/>
        <end position="129"/>
    </location>
</feature>
<dbReference type="GO" id="GO:0003677">
    <property type="term" value="F:DNA binding"/>
    <property type="evidence" value="ECO:0007669"/>
    <property type="project" value="InterPro"/>
</dbReference>
<evidence type="ECO:0000259" key="1">
    <source>
        <dbReference type="Pfam" id="PF12728"/>
    </source>
</evidence>
<dbReference type="AlphaFoldDB" id="A0A1C4ULE0"/>
<organism evidence="2 3">
    <name type="scientific">Micromonospora haikouensis</name>
    <dbReference type="NCBI Taxonomy" id="686309"/>
    <lineage>
        <taxon>Bacteria</taxon>
        <taxon>Bacillati</taxon>
        <taxon>Actinomycetota</taxon>
        <taxon>Actinomycetes</taxon>
        <taxon>Micromonosporales</taxon>
        <taxon>Micromonosporaceae</taxon>
        <taxon>Micromonospora</taxon>
    </lineage>
</organism>
<dbReference type="Proteomes" id="UP000199375">
    <property type="component" value="Unassembled WGS sequence"/>
</dbReference>
<proteinExistence type="predicted"/>
<evidence type="ECO:0000313" key="3">
    <source>
        <dbReference type="Proteomes" id="UP000199375"/>
    </source>
</evidence>
<dbReference type="RefSeq" id="WP_091276408.1">
    <property type="nucleotide sequence ID" value="NZ_CP192018.1"/>
</dbReference>
<dbReference type="InterPro" id="IPR010093">
    <property type="entry name" value="SinI_DNA-bd"/>
</dbReference>
<reference evidence="2 3" key="1">
    <citation type="submission" date="2016-06" db="EMBL/GenBank/DDBJ databases">
        <authorList>
            <person name="Kjaerup R.B."/>
            <person name="Dalgaard T.S."/>
            <person name="Juul-Madsen H.R."/>
        </authorList>
    </citation>
    <scope>NUCLEOTIDE SEQUENCE [LARGE SCALE GENOMIC DNA]</scope>
    <source>
        <strain evidence="2 3">DSM 45626</strain>
    </source>
</reference>
<dbReference type="EMBL" id="FMCW01000004">
    <property type="protein sequence ID" value="SCE72441.1"/>
    <property type="molecule type" value="Genomic_DNA"/>
</dbReference>
<gene>
    <name evidence="2" type="ORF">GA0070558_10461</name>
</gene>
<dbReference type="Pfam" id="PF12728">
    <property type="entry name" value="HTH_17"/>
    <property type="match status" value="1"/>
</dbReference>
<evidence type="ECO:0000313" key="2">
    <source>
        <dbReference type="EMBL" id="SCE72441.1"/>
    </source>
</evidence>
<sequence length="152" mass="17029">MSVTATTSVLPTEGPERQRVAEIDDFLRRHPRHHGDGPARLVSADGEEVRVPAQLFDLLREIAAMLARGDGVAVNAISRELSTTEAAKLLGISRPSLVRLLDDAAIPAHRVGSHRRVFLRDVLDFRQRQLEERRRSYEALMRESDTLGLDDE</sequence>
<accession>A0A1C4ULE0</accession>
<name>A0A1C4ULE0_9ACTN</name>
<dbReference type="InterPro" id="IPR041657">
    <property type="entry name" value="HTH_17"/>
</dbReference>
<dbReference type="NCBIfam" id="TIGR01764">
    <property type="entry name" value="excise"/>
    <property type="match status" value="1"/>
</dbReference>